<keyword evidence="6 8" id="KW-0460">Magnesium</keyword>
<feature type="active site" description="Phosphoserine intermediate" evidence="7">
    <location>
        <position position="43"/>
    </location>
</feature>
<evidence type="ECO:0000313" key="12">
    <source>
        <dbReference type="Proteomes" id="UP000015102"/>
    </source>
</evidence>
<feature type="binding site" evidence="8">
    <location>
        <position position="106"/>
    </location>
    <ligand>
        <name>Mg(2+)</name>
        <dbReference type="ChEBI" id="CHEBI:18420"/>
    </ligand>
</feature>
<evidence type="ECO:0000256" key="3">
    <source>
        <dbReference type="ARBA" id="ARBA00022723"/>
    </source>
</evidence>
<dbReference type="Gene3D" id="3.40.720.10">
    <property type="entry name" value="Alkaline Phosphatase, subunit A"/>
    <property type="match status" value="1"/>
</dbReference>
<evidence type="ECO:0000256" key="5">
    <source>
        <dbReference type="ARBA" id="ARBA00022833"/>
    </source>
</evidence>
<keyword evidence="12" id="KW-1185">Reference proteome</keyword>
<evidence type="ECO:0000256" key="10">
    <source>
        <dbReference type="RuleBase" id="RU003947"/>
    </source>
</evidence>
<dbReference type="EnsemblMetazoa" id="MESCA008528-RA">
    <property type="protein sequence ID" value="MESCA008528-PA"/>
    <property type="gene ID" value="MESCA008528"/>
</dbReference>
<evidence type="ECO:0000313" key="11">
    <source>
        <dbReference type="EnsemblMetazoa" id="MESCA008528-PA"/>
    </source>
</evidence>
<evidence type="ECO:0000256" key="7">
    <source>
        <dbReference type="PIRSR" id="PIRSR601952-1"/>
    </source>
</evidence>
<proteinExistence type="inferred from homology"/>
<dbReference type="EC" id="3.1.3.1" evidence="2 10"/>
<dbReference type="OMA" id="SAAXASA"/>
<evidence type="ECO:0000256" key="2">
    <source>
        <dbReference type="ARBA" id="ARBA00012647"/>
    </source>
</evidence>
<comment type="similarity">
    <text evidence="1 9">Belongs to the alkaline phosphatase family.</text>
</comment>
<dbReference type="GO" id="GO:0046872">
    <property type="term" value="F:metal ion binding"/>
    <property type="evidence" value="ECO:0007669"/>
    <property type="project" value="UniProtKB-KW"/>
</dbReference>
<reference evidence="12" key="1">
    <citation type="submission" date="2013-02" db="EMBL/GenBank/DDBJ databases">
        <authorList>
            <person name="Hughes D."/>
        </authorList>
    </citation>
    <scope>NUCLEOTIDE SEQUENCE</scope>
    <source>
        <strain>Durham</strain>
        <strain evidence="12">NC isolate 2 -- Noor lab</strain>
    </source>
</reference>
<organism evidence="11 12">
    <name type="scientific">Megaselia scalaris</name>
    <name type="common">Humpbacked fly</name>
    <name type="synonym">Phora scalaris</name>
    <dbReference type="NCBI Taxonomy" id="36166"/>
    <lineage>
        <taxon>Eukaryota</taxon>
        <taxon>Metazoa</taxon>
        <taxon>Ecdysozoa</taxon>
        <taxon>Arthropoda</taxon>
        <taxon>Hexapoda</taxon>
        <taxon>Insecta</taxon>
        <taxon>Pterygota</taxon>
        <taxon>Neoptera</taxon>
        <taxon>Endopterygota</taxon>
        <taxon>Diptera</taxon>
        <taxon>Brachycera</taxon>
        <taxon>Muscomorpha</taxon>
        <taxon>Platypezoidea</taxon>
        <taxon>Phoridae</taxon>
        <taxon>Megaseliini</taxon>
        <taxon>Megaselia</taxon>
    </lineage>
</organism>
<dbReference type="SUPFAM" id="SSF53649">
    <property type="entry name" value="Alkaline phosphatase-like"/>
    <property type="match status" value="1"/>
</dbReference>
<keyword evidence="4 10" id="KW-0378">Hydrolase</keyword>
<protein>
    <recommendedName>
        <fullName evidence="2 10">Alkaline phosphatase</fullName>
        <ecNumber evidence="2 10">3.1.3.1</ecNumber>
    </recommendedName>
</protein>
<dbReference type="PANTHER" id="PTHR11596:SF85">
    <property type="entry name" value="ALKALINE PHOSPHATASE-RELATED"/>
    <property type="match status" value="1"/>
</dbReference>
<dbReference type="Proteomes" id="UP000015102">
    <property type="component" value="Unassembled WGS sequence"/>
</dbReference>
<dbReference type="GO" id="GO:0004035">
    <property type="term" value="F:alkaline phosphatase activity"/>
    <property type="evidence" value="ECO:0007669"/>
    <property type="project" value="UniProtKB-EC"/>
</dbReference>
<accession>T1GXH7</accession>
<evidence type="ECO:0000256" key="9">
    <source>
        <dbReference type="RuleBase" id="RU003946"/>
    </source>
</evidence>
<reference evidence="11" key="2">
    <citation type="submission" date="2015-06" db="UniProtKB">
        <authorList>
            <consortium name="EnsemblMetazoa"/>
        </authorList>
    </citation>
    <scope>IDENTIFICATION</scope>
</reference>
<dbReference type="CDD" id="cd16012">
    <property type="entry name" value="ALP"/>
    <property type="match status" value="1"/>
</dbReference>
<comment type="catalytic activity">
    <reaction evidence="10">
        <text>a phosphate monoester + H2O = an alcohol + phosphate</text>
        <dbReference type="Rhea" id="RHEA:15017"/>
        <dbReference type="ChEBI" id="CHEBI:15377"/>
        <dbReference type="ChEBI" id="CHEBI:30879"/>
        <dbReference type="ChEBI" id="CHEBI:43474"/>
        <dbReference type="ChEBI" id="CHEBI:67140"/>
        <dbReference type="EC" id="3.1.3.1"/>
    </reaction>
</comment>
<name>T1GXH7_MEGSC</name>
<keyword evidence="3 8" id="KW-0479">Metal-binding</keyword>
<dbReference type="EMBL" id="CAQQ02382954">
    <property type="status" value="NOT_ANNOTATED_CDS"/>
    <property type="molecule type" value="Genomic_DNA"/>
</dbReference>
<dbReference type="STRING" id="36166.T1GXH7"/>
<dbReference type="InterPro" id="IPR001952">
    <property type="entry name" value="Alkaline_phosphatase"/>
</dbReference>
<dbReference type="InterPro" id="IPR017850">
    <property type="entry name" value="Alkaline_phosphatase_core_sf"/>
</dbReference>
<feature type="binding site" evidence="8">
    <location>
        <position position="258"/>
    </location>
    <ligand>
        <name>Mg(2+)</name>
        <dbReference type="ChEBI" id="CHEBI:18420"/>
    </ligand>
</feature>
<dbReference type="HOGENOM" id="CLU_008539_1_0_1"/>
<dbReference type="Pfam" id="PF00245">
    <property type="entry name" value="Alk_phosphatase"/>
    <property type="match status" value="1"/>
</dbReference>
<dbReference type="PANTHER" id="PTHR11596">
    <property type="entry name" value="ALKALINE PHOSPHATASE"/>
    <property type="match status" value="1"/>
</dbReference>
<dbReference type="AlphaFoldDB" id="T1GXH7"/>
<comment type="cofactor">
    <cofactor evidence="8">
        <name>Zn(2+)</name>
        <dbReference type="ChEBI" id="CHEBI:29105"/>
    </cofactor>
    <text evidence="8">Binds 2 Zn(2+) ions.</text>
</comment>
<dbReference type="PRINTS" id="PR00113">
    <property type="entry name" value="ALKPHPHTASE"/>
</dbReference>
<dbReference type="InterPro" id="IPR018299">
    <property type="entry name" value="Alkaline_phosphatase_AS"/>
</dbReference>
<evidence type="ECO:0000256" key="1">
    <source>
        <dbReference type="ARBA" id="ARBA00005984"/>
    </source>
</evidence>
<sequence length="296" mass="33039">MGLPTLSAARALKGGEEQKLSFEEFPDVGLAKTYSLDYLVPDSASTATAYLCGVKGNYYTIGVNGHVKKNDCEAMQNEENHVSSVAQWAIDAGKSAGIVTTTRVTHASPAGTYAHTAHRDWENDGFIKKNCGADSKAQDIAYQLVHGKTGKNFKVIFGGGYREFVDKSIDPKGIRTDGKNLIKEWEDDQPKSLFVDNLDDFHNIDVEEVDRVMGLFQPSHMKYHLEDTENTQPRLYDMTIKAIQMLEKNENGYFLFVEGGKIDLAHHDTQARMALDETLEFSEAIQRAQNYVKDDT</sequence>
<comment type="cofactor">
    <cofactor evidence="8">
        <name>Mg(2+)</name>
        <dbReference type="ChEBI" id="CHEBI:18420"/>
    </cofactor>
    <text evidence="8">Binds 1 Mg(2+) ion.</text>
</comment>
<evidence type="ECO:0000256" key="4">
    <source>
        <dbReference type="ARBA" id="ARBA00022801"/>
    </source>
</evidence>
<feature type="binding site" evidence="8">
    <location>
        <position position="267"/>
    </location>
    <ligand>
        <name>Zn(2+)</name>
        <dbReference type="ChEBI" id="CHEBI:29105"/>
        <label>2</label>
    </ligand>
</feature>
<feature type="binding site" evidence="8">
    <location>
        <position position="108"/>
    </location>
    <ligand>
        <name>Mg(2+)</name>
        <dbReference type="ChEBI" id="CHEBI:18420"/>
    </ligand>
</feature>
<keyword evidence="5 8" id="KW-0862">Zinc</keyword>
<evidence type="ECO:0000256" key="6">
    <source>
        <dbReference type="ARBA" id="ARBA00022842"/>
    </source>
</evidence>
<evidence type="ECO:0000256" key="8">
    <source>
        <dbReference type="PIRSR" id="PIRSR601952-2"/>
    </source>
</evidence>
<dbReference type="SMART" id="SM00098">
    <property type="entry name" value="alkPPc"/>
    <property type="match status" value="1"/>
</dbReference>
<dbReference type="PROSITE" id="PS00123">
    <property type="entry name" value="ALKALINE_PHOSPHATASE"/>
    <property type="match status" value="1"/>
</dbReference>
<feature type="binding site" evidence="8">
    <location>
        <position position="263"/>
    </location>
    <ligand>
        <name>Zn(2+)</name>
        <dbReference type="ChEBI" id="CHEBI:29105"/>
        <label>2</label>
    </ligand>
</feature>